<dbReference type="Proteomes" id="UP000886998">
    <property type="component" value="Unassembled WGS sequence"/>
</dbReference>
<dbReference type="EMBL" id="BMAV01000971">
    <property type="protein sequence ID" value="GFY38656.1"/>
    <property type="molecule type" value="Genomic_DNA"/>
</dbReference>
<keyword evidence="2" id="KW-1185">Reference proteome</keyword>
<comment type="caution">
    <text evidence="1">The sequence shown here is derived from an EMBL/GenBank/DDBJ whole genome shotgun (WGS) entry which is preliminary data.</text>
</comment>
<gene>
    <name evidence="1" type="ORF">TNIN_499801</name>
</gene>
<evidence type="ECO:0000313" key="2">
    <source>
        <dbReference type="Proteomes" id="UP000886998"/>
    </source>
</evidence>
<sequence length="108" mass="12480">MICLSRYSHRFPKGFKPRNFGDYNIKCKSPYAPQNIQERFQKALLSKAVISRNGSLSHSYHLSMSKPTFAPHRTLSRIPWVRLDIFSTSALYPDMSFHQHLEAIIPTA</sequence>
<protein>
    <submittedName>
        <fullName evidence="1">Uncharacterized protein</fullName>
    </submittedName>
</protein>
<reference evidence="1" key="1">
    <citation type="submission" date="2020-08" db="EMBL/GenBank/DDBJ databases">
        <title>Multicomponent nature underlies the extraordinary mechanical properties of spider dragline silk.</title>
        <authorList>
            <person name="Kono N."/>
            <person name="Nakamura H."/>
            <person name="Mori M."/>
            <person name="Yoshida Y."/>
            <person name="Ohtoshi R."/>
            <person name="Malay A.D."/>
            <person name="Moran D.A.P."/>
            <person name="Tomita M."/>
            <person name="Numata K."/>
            <person name="Arakawa K."/>
        </authorList>
    </citation>
    <scope>NUCLEOTIDE SEQUENCE</scope>
</reference>
<organism evidence="1 2">
    <name type="scientific">Trichonephila inaurata madagascariensis</name>
    <dbReference type="NCBI Taxonomy" id="2747483"/>
    <lineage>
        <taxon>Eukaryota</taxon>
        <taxon>Metazoa</taxon>
        <taxon>Ecdysozoa</taxon>
        <taxon>Arthropoda</taxon>
        <taxon>Chelicerata</taxon>
        <taxon>Arachnida</taxon>
        <taxon>Araneae</taxon>
        <taxon>Araneomorphae</taxon>
        <taxon>Entelegynae</taxon>
        <taxon>Araneoidea</taxon>
        <taxon>Nephilidae</taxon>
        <taxon>Trichonephila</taxon>
        <taxon>Trichonephila inaurata</taxon>
    </lineage>
</organism>
<evidence type="ECO:0000313" key="1">
    <source>
        <dbReference type="EMBL" id="GFY38656.1"/>
    </source>
</evidence>
<accession>A0A8X7BNG2</accession>
<name>A0A8X7BNG2_9ARAC</name>
<dbReference type="AlphaFoldDB" id="A0A8X7BNG2"/>
<proteinExistence type="predicted"/>